<organism evidence="2 3">
    <name type="scientific">Stackebrandtia albiflava</name>
    <dbReference type="NCBI Taxonomy" id="406432"/>
    <lineage>
        <taxon>Bacteria</taxon>
        <taxon>Bacillati</taxon>
        <taxon>Actinomycetota</taxon>
        <taxon>Actinomycetes</taxon>
        <taxon>Glycomycetales</taxon>
        <taxon>Glycomycetaceae</taxon>
        <taxon>Stackebrandtia</taxon>
    </lineage>
</organism>
<name>A0A562V416_9ACTN</name>
<proteinExistence type="predicted"/>
<reference evidence="2 3" key="1">
    <citation type="journal article" date="2013" name="Stand. Genomic Sci.">
        <title>Genomic Encyclopedia of Type Strains, Phase I: The one thousand microbial genomes (KMG-I) project.</title>
        <authorList>
            <person name="Kyrpides N.C."/>
            <person name="Woyke T."/>
            <person name="Eisen J.A."/>
            <person name="Garrity G."/>
            <person name="Lilburn T.G."/>
            <person name="Beck B.J."/>
            <person name="Whitman W.B."/>
            <person name="Hugenholtz P."/>
            <person name="Klenk H.P."/>
        </authorList>
    </citation>
    <scope>NUCLEOTIDE SEQUENCE [LARGE SCALE GENOMIC DNA]</scope>
    <source>
        <strain evidence="2 3">DSM 45044</strain>
    </source>
</reference>
<sequence>MGVSAWALALAVTGFVVGAIALIRLMGDMPGWFEPVFAATGVFGLLLIVAAFVTVQYRRIPWLLLGASSVTLVAGIIMLGNA</sequence>
<keyword evidence="1" id="KW-0472">Membrane</keyword>
<accession>A0A562V416</accession>
<gene>
    <name evidence="2" type="ORF">LX16_3392</name>
</gene>
<dbReference type="Proteomes" id="UP000321617">
    <property type="component" value="Unassembled WGS sequence"/>
</dbReference>
<evidence type="ECO:0000313" key="3">
    <source>
        <dbReference type="Proteomes" id="UP000321617"/>
    </source>
</evidence>
<dbReference type="EMBL" id="VLLL01000006">
    <property type="protein sequence ID" value="TWJ12631.1"/>
    <property type="molecule type" value="Genomic_DNA"/>
</dbReference>
<evidence type="ECO:0000313" key="2">
    <source>
        <dbReference type="EMBL" id="TWJ12631.1"/>
    </source>
</evidence>
<keyword evidence="3" id="KW-1185">Reference proteome</keyword>
<feature type="transmembrane region" description="Helical" evidence="1">
    <location>
        <begin position="32"/>
        <end position="54"/>
    </location>
</feature>
<evidence type="ECO:0000256" key="1">
    <source>
        <dbReference type="SAM" id="Phobius"/>
    </source>
</evidence>
<comment type="caution">
    <text evidence="2">The sequence shown here is derived from an EMBL/GenBank/DDBJ whole genome shotgun (WGS) entry which is preliminary data.</text>
</comment>
<feature type="transmembrane region" description="Helical" evidence="1">
    <location>
        <begin position="6"/>
        <end position="25"/>
    </location>
</feature>
<keyword evidence="1" id="KW-1133">Transmembrane helix</keyword>
<feature type="transmembrane region" description="Helical" evidence="1">
    <location>
        <begin position="60"/>
        <end position="80"/>
    </location>
</feature>
<dbReference type="AlphaFoldDB" id="A0A562V416"/>
<keyword evidence="1" id="KW-0812">Transmembrane</keyword>
<protein>
    <submittedName>
        <fullName evidence="2">Uncharacterized protein</fullName>
    </submittedName>
</protein>